<dbReference type="EMBL" id="CM023471">
    <property type="protein sequence ID" value="KAH7964841.1"/>
    <property type="molecule type" value="Genomic_DNA"/>
</dbReference>
<organism evidence="1 2">
    <name type="scientific">Dermacentor silvarum</name>
    <name type="common">Tick</name>
    <dbReference type="NCBI Taxonomy" id="543639"/>
    <lineage>
        <taxon>Eukaryota</taxon>
        <taxon>Metazoa</taxon>
        <taxon>Ecdysozoa</taxon>
        <taxon>Arthropoda</taxon>
        <taxon>Chelicerata</taxon>
        <taxon>Arachnida</taxon>
        <taxon>Acari</taxon>
        <taxon>Parasitiformes</taxon>
        <taxon>Ixodida</taxon>
        <taxon>Ixodoidea</taxon>
        <taxon>Ixodidae</taxon>
        <taxon>Rhipicephalinae</taxon>
        <taxon>Dermacentor</taxon>
    </lineage>
</organism>
<name>A0ACB8D9Y7_DERSI</name>
<sequence length="698" mass="78580">MAERGSTTYGGPAPQEAKPGKHSDTELANVRGVPGCFTGAIIEPCEPCTAAEDRTCYIVRKLSVWNEFLCQSRLELRESSGPRGQLSLISFEKPWSQLPARQQMQQAMTLACGLLNTHRCVATLDISIMMEPSKIARFADALQGNAFVKVLRFRDPRFASRKTQEDICKLISSLPRLEELECTTVWKCPVTFREVLSRLLRTTTCLEALRLPMVCIKIHGAEGFLEALGKNRTLKELSLDESFICEASLSHRTGFAEYLKNTTTLTTLTILACNKTQDSLIWILKGLLGNNTVAELNLTNFIIDTESAMLMPTVFAKNTTLRKFSMISTMQDREMHDDIIYDHWLKALTENETMTVVRLPICAGKLDQWESLIRALPTKVNFRLTIEWNVTYYHLLPNICSALREAGAEKQVFFETNFPPDSADMLEYTGFSEIYACLRSDTVSEFSRIMHRLPSANHVTSVQLGIAKHTMNSLMSTLIANYIRGSVTLKNLHLILFSDPSLYVPRTCWTDIVTSLSQNVSVKELHVEVPDMEEQDTEVLARTVKSSKNMQRVYFVPESSHVACTFFKVLSKGIAENRTLLSVVVDASLDDKQAAKEWACAEALESACLHPALPEQVAELSSVSEVDALVKIRDAVISLQDMHNFMRLAGVVRKRVSCHRSEDGGAQLSDLNEDCWREVRRYLTFADIQYPWTQPMNV</sequence>
<dbReference type="Proteomes" id="UP000821865">
    <property type="component" value="Chromosome 2"/>
</dbReference>
<protein>
    <submittedName>
        <fullName evidence="1">Uncharacterized protein</fullName>
    </submittedName>
</protein>
<evidence type="ECO:0000313" key="1">
    <source>
        <dbReference type="EMBL" id="KAH7964841.1"/>
    </source>
</evidence>
<accession>A0ACB8D9Y7</accession>
<comment type="caution">
    <text evidence="1">The sequence shown here is derived from an EMBL/GenBank/DDBJ whole genome shotgun (WGS) entry which is preliminary data.</text>
</comment>
<evidence type="ECO:0000313" key="2">
    <source>
        <dbReference type="Proteomes" id="UP000821865"/>
    </source>
</evidence>
<reference evidence="1" key="1">
    <citation type="submission" date="2020-05" db="EMBL/GenBank/DDBJ databases">
        <title>Large-scale comparative analyses of tick genomes elucidate their genetic diversity and vector capacities.</title>
        <authorList>
            <person name="Jia N."/>
            <person name="Wang J."/>
            <person name="Shi W."/>
            <person name="Du L."/>
            <person name="Sun Y."/>
            <person name="Zhan W."/>
            <person name="Jiang J."/>
            <person name="Wang Q."/>
            <person name="Zhang B."/>
            <person name="Ji P."/>
            <person name="Sakyi L.B."/>
            <person name="Cui X."/>
            <person name="Yuan T."/>
            <person name="Jiang B."/>
            <person name="Yang W."/>
            <person name="Lam T.T.-Y."/>
            <person name="Chang Q."/>
            <person name="Ding S."/>
            <person name="Wang X."/>
            <person name="Zhu J."/>
            <person name="Ruan X."/>
            <person name="Zhao L."/>
            <person name="Wei J."/>
            <person name="Que T."/>
            <person name="Du C."/>
            <person name="Cheng J."/>
            <person name="Dai P."/>
            <person name="Han X."/>
            <person name="Huang E."/>
            <person name="Gao Y."/>
            <person name="Liu J."/>
            <person name="Shao H."/>
            <person name="Ye R."/>
            <person name="Li L."/>
            <person name="Wei W."/>
            <person name="Wang X."/>
            <person name="Wang C."/>
            <person name="Yang T."/>
            <person name="Huo Q."/>
            <person name="Li W."/>
            <person name="Guo W."/>
            <person name="Chen H."/>
            <person name="Zhou L."/>
            <person name="Ni X."/>
            <person name="Tian J."/>
            <person name="Zhou Y."/>
            <person name="Sheng Y."/>
            <person name="Liu T."/>
            <person name="Pan Y."/>
            <person name="Xia L."/>
            <person name="Li J."/>
            <person name="Zhao F."/>
            <person name="Cao W."/>
        </authorList>
    </citation>
    <scope>NUCLEOTIDE SEQUENCE</scope>
    <source>
        <strain evidence="1">Dsil-2018</strain>
    </source>
</reference>
<gene>
    <name evidence="1" type="ORF">HPB49_001862</name>
</gene>
<keyword evidence="2" id="KW-1185">Reference proteome</keyword>
<proteinExistence type="predicted"/>